<dbReference type="Proteomes" id="UP001162992">
    <property type="component" value="Chromosome 17"/>
</dbReference>
<keyword evidence="2" id="KW-1185">Reference proteome</keyword>
<dbReference type="EMBL" id="CM055108">
    <property type="protein sequence ID" value="KAJ7525536.1"/>
    <property type="molecule type" value="Genomic_DNA"/>
</dbReference>
<evidence type="ECO:0000313" key="2">
    <source>
        <dbReference type="Proteomes" id="UP001162992"/>
    </source>
</evidence>
<protein>
    <submittedName>
        <fullName evidence="1">Uncharacterized protein</fullName>
    </submittedName>
</protein>
<proteinExistence type="predicted"/>
<sequence length="164" mass="19167">MGKAIMEHMSEEYGVTLSQIDIFRRYHIDTSFIDDMCSKCPSWCEEASKRTIKTTELPPIVRSSLKAKYDLIEHKVTSSNLEPWVITYIGAKFRLFEEAHITDVKKRISLALVDASHDLDESKIHFKFFSMLLLSLQRWKDFLLLHLFMEQKGCIRVCKQCITC</sequence>
<organism evidence="1 2">
    <name type="scientific">Diphasiastrum complanatum</name>
    <name type="common">Issler's clubmoss</name>
    <name type="synonym">Lycopodium complanatum</name>
    <dbReference type="NCBI Taxonomy" id="34168"/>
    <lineage>
        <taxon>Eukaryota</taxon>
        <taxon>Viridiplantae</taxon>
        <taxon>Streptophyta</taxon>
        <taxon>Embryophyta</taxon>
        <taxon>Tracheophyta</taxon>
        <taxon>Lycopodiopsida</taxon>
        <taxon>Lycopodiales</taxon>
        <taxon>Lycopodiaceae</taxon>
        <taxon>Lycopodioideae</taxon>
        <taxon>Diphasiastrum</taxon>
    </lineage>
</organism>
<gene>
    <name evidence="1" type="ORF">O6H91_17G055300</name>
</gene>
<accession>A0ACC2B6X0</accession>
<name>A0ACC2B6X0_DIPCM</name>
<evidence type="ECO:0000313" key="1">
    <source>
        <dbReference type="EMBL" id="KAJ7525536.1"/>
    </source>
</evidence>
<reference evidence="2" key="1">
    <citation type="journal article" date="2024" name="Proc. Natl. Acad. Sci. U.S.A.">
        <title>Extraordinary preservation of gene collinearity over three hundred million years revealed in homosporous lycophytes.</title>
        <authorList>
            <person name="Li C."/>
            <person name="Wickell D."/>
            <person name="Kuo L.Y."/>
            <person name="Chen X."/>
            <person name="Nie B."/>
            <person name="Liao X."/>
            <person name="Peng D."/>
            <person name="Ji J."/>
            <person name="Jenkins J."/>
            <person name="Williams M."/>
            <person name="Shu S."/>
            <person name="Plott C."/>
            <person name="Barry K."/>
            <person name="Rajasekar S."/>
            <person name="Grimwood J."/>
            <person name="Han X."/>
            <person name="Sun S."/>
            <person name="Hou Z."/>
            <person name="He W."/>
            <person name="Dai G."/>
            <person name="Sun C."/>
            <person name="Schmutz J."/>
            <person name="Leebens-Mack J.H."/>
            <person name="Li F.W."/>
            <person name="Wang L."/>
        </authorList>
    </citation>
    <scope>NUCLEOTIDE SEQUENCE [LARGE SCALE GENOMIC DNA]</scope>
    <source>
        <strain evidence="2">cv. PW_Plant_1</strain>
    </source>
</reference>
<comment type="caution">
    <text evidence="1">The sequence shown here is derived from an EMBL/GenBank/DDBJ whole genome shotgun (WGS) entry which is preliminary data.</text>
</comment>